<evidence type="ECO:0000256" key="3">
    <source>
        <dbReference type="ARBA" id="ARBA00022475"/>
    </source>
</evidence>
<feature type="transmembrane region" description="Helical" evidence="7">
    <location>
        <begin position="157"/>
        <end position="178"/>
    </location>
</feature>
<feature type="transmembrane region" description="Helical" evidence="7">
    <location>
        <begin position="120"/>
        <end position="145"/>
    </location>
</feature>
<keyword evidence="4 7" id="KW-0812">Transmembrane</keyword>
<feature type="transmembrane region" description="Helical" evidence="7">
    <location>
        <begin position="190"/>
        <end position="210"/>
    </location>
</feature>
<dbReference type="GO" id="GO:0005886">
    <property type="term" value="C:plasma membrane"/>
    <property type="evidence" value="ECO:0007669"/>
    <property type="project" value="UniProtKB-SubCell"/>
</dbReference>
<evidence type="ECO:0000313" key="10">
    <source>
        <dbReference type="Proteomes" id="UP000308828"/>
    </source>
</evidence>
<comment type="similarity">
    <text evidence="7">Belongs to the binding-protein-dependent transport system permease family.</text>
</comment>
<dbReference type="OrthoDB" id="9815445at2"/>
<accession>A0A4S8NRG8</accession>
<comment type="caution">
    <text evidence="9">The sequence shown here is derived from an EMBL/GenBank/DDBJ whole genome shotgun (WGS) entry which is preliminary data.</text>
</comment>
<feature type="domain" description="ABC transmembrane type-1" evidence="8">
    <location>
        <begin position="121"/>
        <end position="313"/>
    </location>
</feature>
<evidence type="ECO:0000256" key="7">
    <source>
        <dbReference type="RuleBase" id="RU363032"/>
    </source>
</evidence>
<organism evidence="9 10">
    <name type="scientific">Peteryoungia ipomoeae</name>
    <dbReference type="NCBI Taxonomy" id="1210932"/>
    <lineage>
        <taxon>Bacteria</taxon>
        <taxon>Pseudomonadati</taxon>
        <taxon>Pseudomonadota</taxon>
        <taxon>Alphaproteobacteria</taxon>
        <taxon>Hyphomicrobiales</taxon>
        <taxon>Rhizobiaceae</taxon>
        <taxon>Peteryoungia</taxon>
    </lineage>
</organism>
<dbReference type="PANTHER" id="PTHR43744">
    <property type="entry name" value="ABC TRANSPORTER PERMEASE PROTEIN MG189-RELATED-RELATED"/>
    <property type="match status" value="1"/>
</dbReference>
<keyword evidence="5 7" id="KW-1133">Transmembrane helix</keyword>
<dbReference type="InterPro" id="IPR000515">
    <property type="entry name" value="MetI-like"/>
</dbReference>
<dbReference type="Gene3D" id="1.10.3720.10">
    <property type="entry name" value="MetI-like"/>
    <property type="match status" value="1"/>
</dbReference>
<evidence type="ECO:0000256" key="5">
    <source>
        <dbReference type="ARBA" id="ARBA00022989"/>
    </source>
</evidence>
<dbReference type="PANTHER" id="PTHR43744:SF12">
    <property type="entry name" value="ABC TRANSPORTER PERMEASE PROTEIN MG189-RELATED"/>
    <property type="match status" value="1"/>
</dbReference>
<sequence>MTAHRFNITESLKHLVLMLGAIIVALPFYVMLSSSLKSPGEIERNEGGFLGSQALMVDEYCVKRGEPDRAQVEAAISAGDQASEAAARERLDTELRERCEKRPALFNYTTAFSETPLLRYLLNGIIVTASIFFLQVIVAVPAAYALSKLRFWGRDGVFSLVLICLLLPVHAVALPLYIVFAKLGLTNTYAALVIPWTISVFGIFLMRQFFTTVPDDLIDAARMDGMSEWSIVWKVMLPTAVPALLAFAIFSVVAHWNDYFWPRMVLTGDRSLFTPPLGLDEFRGGGGDGSLYGPMMATATVIVAPLIVAFLLAQRRFVEGITLSGMK</sequence>
<dbReference type="EMBL" id="STGV01000009">
    <property type="protein sequence ID" value="THV19857.1"/>
    <property type="molecule type" value="Genomic_DNA"/>
</dbReference>
<keyword evidence="10" id="KW-1185">Reference proteome</keyword>
<proteinExistence type="inferred from homology"/>
<feature type="transmembrane region" description="Helical" evidence="7">
    <location>
        <begin position="12"/>
        <end position="32"/>
    </location>
</feature>
<protein>
    <submittedName>
        <fullName evidence="9">Carbohydrate ABC transporter permease</fullName>
    </submittedName>
</protein>
<gene>
    <name evidence="9" type="ORF">FAA97_19970</name>
</gene>
<dbReference type="InterPro" id="IPR035906">
    <property type="entry name" value="MetI-like_sf"/>
</dbReference>
<feature type="transmembrane region" description="Helical" evidence="7">
    <location>
        <begin position="231"/>
        <end position="256"/>
    </location>
</feature>
<evidence type="ECO:0000256" key="6">
    <source>
        <dbReference type="ARBA" id="ARBA00023136"/>
    </source>
</evidence>
<dbReference type="AlphaFoldDB" id="A0A4S8NRG8"/>
<evidence type="ECO:0000256" key="1">
    <source>
        <dbReference type="ARBA" id="ARBA00004651"/>
    </source>
</evidence>
<comment type="subcellular location">
    <subcellularLocation>
        <location evidence="1 7">Cell membrane</location>
        <topology evidence="1 7">Multi-pass membrane protein</topology>
    </subcellularLocation>
</comment>
<dbReference type="SUPFAM" id="SSF161098">
    <property type="entry name" value="MetI-like"/>
    <property type="match status" value="1"/>
</dbReference>
<keyword evidence="2 7" id="KW-0813">Transport</keyword>
<evidence type="ECO:0000259" key="8">
    <source>
        <dbReference type="PROSITE" id="PS50928"/>
    </source>
</evidence>
<keyword evidence="3" id="KW-1003">Cell membrane</keyword>
<evidence type="ECO:0000256" key="2">
    <source>
        <dbReference type="ARBA" id="ARBA00022448"/>
    </source>
</evidence>
<dbReference type="PROSITE" id="PS50928">
    <property type="entry name" value="ABC_TM1"/>
    <property type="match status" value="1"/>
</dbReference>
<reference evidence="9 10" key="1">
    <citation type="submission" date="2019-04" db="EMBL/GenBank/DDBJ databases">
        <title>Genome sequence of strain shin9-1.</title>
        <authorList>
            <person name="Gao J."/>
            <person name="Sun J."/>
        </authorList>
    </citation>
    <scope>NUCLEOTIDE SEQUENCE [LARGE SCALE GENOMIC DNA]</scope>
    <source>
        <strain evidence="10">shin9-1</strain>
    </source>
</reference>
<dbReference type="CDD" id="cd06261">
    <property type="entry name" value="TM_PBP2"/>
    <property type="match status" value="1"/>
</dbReference>
<feature type="transmembrane region" description="Helical" evidence="7">
    <location>
        <begin position="291"/>
        <end position="313"/>
    </location>
</feature>
<dbReference type="RefSeq" id="WP_136600341.1">
    <property type="nucleotide sequence ID" value="NZ_STGV01000009.1"/>
</dbReference>
<evidence type="ECO:0000256" key="4">
    <source>
        <dbReference type="ARBA" id="ARBA00022692"/>
    </source>
</evidence>
<keyword evidence="6 7" id="KW-0472">Membrane</keyword>
<dbReference type="Proteomes" id="UP000308828">
    <property type="component" value="Unassembled WGS sequence"/>
</dbReference>
<dbReference type="Pfam" id="PF00528">
    <property type="entry name" value="BPD_transp_1"/>
    <property type="match status" value="1"/>
</dbReference>
<name>A0A4S8NRG8_9HYPH</name>
<evidence type="ECO:0000313" key="9">
    <source>
        <dbReference type="EMBL" id="THV19857.1"/>
    </source>
</evidence>
<dbReference type="GO" id="GO:0055085">
    <property type="term" value="P:transmembrane transport"/>
    <property type="evidence" value="ECO:0007669"/>
    <property type="project" value="InterPro"/>
</dbReference>